<feature type="domain" description="Inositol polyphosphate-related phosphatase" evidence="2">
    <location>
        <begin position="61"/>
        <end position="348"/>
    </location>
</feature>
<dbReference type="EMBL" id="KI392312">
    <property type="protein sequence ID" value="ERN17610.1"/>
    <property type="molecule type" value="Genomic_DNA"/>
</dbReference>
<dbReference type="HOGENOM" id="CLU_011711_5_2_1"/>
<dbReference type="Proteomes" id="UP000017836">
    <property type="component" value="Unassembled WGS sequence"/>
</dbReference>
<evidence type="ECO:0000313" key="4">
    <source>
        <dbReference type="Proteomes" id="UP000017836"/>
    </source>
</evidence>
<dbReference type="PANTHER" id="PTHR11200:SF275">
    <property type="entry name" value="LD06095P"/>
    <property type="match status" value="1"/>
</dbReference>
<dbReference type="OMA" id="NSECQHI"/>
<evidence type="ECO:0000259" key="2">
    <source>
        <dbReference type="SMART" id="SM00128"/>
    </source>
</evidence>
<dbReference type="STRING" id="13333.U5D5W6"/>
<accession>U5D5W6</accession>
<organism evidence="3 4">
    <name type="scientific">Amborella trichopoda</name>
    <dbReference type="NCBI Taxonomy" id="13333"/>
    <lineage>
        <taxon>Eukaryota</taxon>
        <taxon>Viridiplantae</taxon>
        <taxon>Streptophyta</taxon>
        <taxon>Embryophyta</taxon>
        <taxon>Tracheophyta</taxon>
        <taxon>Spermatophyta</taxon>
        <taxon>Magnoliopsida</taxon>
        <taxon>Amborellales</taxon>
        <taxon>Amborellaceae</taxon>
        <taxon>Amborella</taxon>
    </lineage>
</organism>
<dbReference type="GO" id="GO:0009753">
    <property type="term" value="P:response to jasmonic acid"/>
    <property type="evidence" value="ECO:0007669"/>
    <property type="project" value="EnsemblPlants"/>
</dbReference>
<keyword evidence="4" id="KW-1185">Reference proteome</keyword>
<evidence type="ECO:0000256" key="1">
    <source>
        <dbReference type="ARBA" id="ARBA00010768"/>
    </source>
</evidence>
<dbReference type="GO" id="GO:0034485">
    <property type="term" value="F:phosphatidylinositol-3,4,5-trisphosphate 5-phosphatase activity"/>
    <property type="evidence" value="ECO:0000318"/>
    <property type="project" value="GO_Central"/>
</dbReference>
<dbReference type="GO" id="GO:0009737">
    <property type="term" value="P:response to abscisic acid"/>
    <property type="evidence" value="ECO:0007669"/>
    <property type="project" value="EnsemblPlants"/>
</dbReference>
<evidence type="ECO:0000313" key="3">
    <source>
        <dbReference type="EMBL" id="ERN17610.1"/>
    </source>
</evidence>
<dbReference type="InterPro" id="IPR000300">
    <property type="entry name" value="IPPc"/>
</dbReference>
<dbReference type="InterPro" id="IPR036691">
    <property type="entry name" value="Endo/exonu/phosph_ase_sf"/>
</dbReference>
<dbReference type="GO" id="GO:0009733">
    <property type="term" value="P:response to auxin"/>
    <property type="evidence" value="ECO:0007669"/>
    <property type="project" value="EnsemblPlants"/>
</dbReference>
<dbReference type="Pfam" id="PF22669">
    <property type="entry name" value="Exo_endo_phos2"/>
    <property type="match status" value="1"/>
</dbReference>
<gene>
    <name evidence="3" type="ORF">AMTR_s00059p00165230</name>
</gene>
<reference evidence="4" key="1">
    <citation type="journal article" date="2013" name="Science">
        <title>The Amborella genome and the evolution of flowering plants.</title>
        <authorList>
            <consortium name="Amborella Genome Project"/>
        </authorList>
    </citation>
    <scope>NUCLEOTIDE SEQUENCE [LARGE SCALE GENOMIC DNA]</scope>
</reference>
<dbReference type="OrthoDB" id="405996at2759"/>
<proteinExistence type="inferred from homology"/>
<dbReference type="FunFam" id="3.60.10.10:FF:000044">
    <property type="entry name" value="Type IV inositol polyphosphate 5-phosphatase 11"/>
    <property type="match status" value="1"/>
</dbReference>
<dbReference type="SMART" id="SM00128">
    <property type="entry name" value="IPPc"/>
    <property type="match status" value="1"/>
</dbReference>
<name>U5D5W6_AMBTC</name>
<dbReference type="SUPFAM" id="SSF56219">
    <property type="entry name" value="DNase I-like"/>
    <property type="match status" value="1"/>
</dbReference>
<comment type="similarity">
    <text evidence="1">Belongs to the inositol polyphosphate 5-phosphatase family.</text>
</comment>
<dbReference type="GO" id="GO:0043813">
    <property type="term" value="F:phosphatidylinositol-3,5-bisphosphate 5-phosphatase activity"/>
    <property type="evidence" value="ECO:0000318"/>
    <property type="project" value="GO_Central"/>
</dbReference>
<dbReference type="Gramene" id="ERN17610">
    <property type="protein sequence ID" value="ERN17610"/>
    <property type="gene ID" value="AMTR_s00059p00165230"/>
</dbReference>
<protein>
    <recommendedName>
        <fullName evidence="2">Inositol polyphosphate-related phosphatase domain-containing protein</fullName>
    </recommendedName>
</protein>
<sequence length="350" mass="39783">MGNCSCSKAWSQEEWNKSRHGKKLPSNLLWPIENGPEETHREIREGIQRVGIEDFCNFSSSVLCLCIVTWNMNGKVSYEDLVEIVGTNDRDYDLFVVGLQEVSRCNVGLLLQTAFGESHSLLAEATMESLHLYVFGTKNSKASIKDIRVDKHDVGGFGGLIGRKKGAVAIALNYKDIRLMFISCHLSAHEHNVEERNSQYRRISKSIFSDENPYSRTPQIIVWLGDLNYRIQGIDTLSVRSLIQENFQKQLTSKDQLLQEAEKGQIFHGFCEGALKFKPTYKYNVGTSNYDTSYKERVPSWTDRILFKIESFANISVTLHSYESIDSIKGSDHKPVRAHLCLKVNNGDEM</sequence>
<dbReference type="InterPro" id="IPR046985">
    <property type="entry name" value="IP5"/>
</dbReference>
<dbReference type="GO" id="GO:0046856">
    <property type="term" value="P:phosphatidylinositol dephosphorylation"/>
    <property type="evidence" value="ECO:0007669"/>
    <property type="project" value="EnsemblPlants"/>
</dbReference>
<dbReference type="AlphaFoldDB" id="U5D5W6"/>
<dbReference type="PANTHER" id="PTHR11200">
    <property type="entry name" value="INOSITOL 5-PHOSPHATASE"/>
    <property type="match status" value="1"/>
</dbReference>
<dbReference type="eggNOG" id="KOG0565">
    <property type="taxonomic scope" value="Eukaryota"/>
</dbReference>
<dbReference type="GO" id="GO:0009651">
    <property type="term" value="P:response to salt stress"/>
    <property type="evidence" value="ECO:0007669"/>
    <property type="project" value="EnsemblPlants"/>
</dbReference>
<dbReference type="GO" id="GO:0004439">
    <property type="term" value="F:phosphatidylinositol-4,5-bisphosphate 5-phosphatase activity"/>
    <property type="evidence" value="ECO:0000318"/>
    <property type="project" value="GO_Central"/>
</dbReference>
<dbReference type="KEGG" id="atr:18445955"/>
<dbReference type="GO" id="GO:0005886">
    <property type="term" value="C:plasma membrane"/>
    <property type="evidence" value="ECO:0000318"/>
    <property type="project" value="GO_Central"/>
</dbReference>
<dbReference type="Gene3D" id="3.60.10.10">
    <property type="entry name" value="Endonuclease/exonuclease/phosphatase"/>
    <property type="match status" value="1"/>
</dbReference>